<evidence type="ECO:0000313" key="2">
    <source>
        <dbReference type="EMBL" id="GGD54658.1"/>
    </source>
</evidence>
<evidence type="ECO:0000313" key="3">
    <source>
        <dbReference type="Proteomes" id="UP000609064"/>
    </source>
</evidence>
<evidence type="ECO:0000256" key="1">
    <source>
        <dbReference type="SAM" id="SignalP"/>
    </source>
</evidence>
<evidence type="ECO:0008006" key="4">
    <source>
        <dbReference type="Google" id="ProtNLM"/>
    </source>
</evidence>
<dbReference type="Proteomes" id="UP000609064">
    <property type="component" value="Unassembled WGS sequence"/>
</dbReference>
<feature type="signal peptide" evidence="1">
    <location>
        <begin position="1"/>
        <end position="18"/>
    </location>
</feature>
<reference evidence="2" key="1">
    <citation type="journal article" date="2014" name="Int. J. Syst. Evol. Microbiol.">
        <title>Complete genome sequence of Corynebacterium casei LMG S-19264T (=DSM 44701T), isolated from a smear-ripened cheese.</title>
        <authorList>
            <consortium name="US DOE Joint Genome Institute (JGI-PGF)"/>
            <person name="Walter F."/>
            <person name="Albersmeier A."/>
            <person name="Kalinowski J."/>
            <person name="Ruckert C."/>
        </authorList>
    </citation>
    <scope>NUCLEOTIDE SEQUENCE</scope>
    <source>
        <strain evidence="2">CGMCC 1.15958</strain>
    </source>
</reference>
<proteinExistence type="predicted"/>
<protein>
    <recommendedName>
        <fullName evidence="4">Ig-like domain-containing protein</fullName>
    </recommendedName>
</protein>
<dbReference type="RefSeq" id="WP_188765781.1">
    <property type="nucleotide sequence ID" value="NZ_BMKK01000003.1"/>
</dbReference>
<dbReference type="EMBL" id="BMKK01000003">
    <property type="protein sequence ID" value="GGD54658.1"/>
    <property type="molecule type" value="Genomic_DNA"/>
</dbReference>
<sequence length="603" mass="62032">MRIFTTLLLLTCSIFAFGNDNTFTISAIGPTTICSSDSVNIVATGCTGNIIWNNGNTYNPSAIHAVQGGNYFATCMPTGEVSNTITVTILPPTAPIITQNANTLIASGCDGAVIWNNGAEGTSITVTADGSYNAYCQGSPCRSAISNTIQVNVLPIPIISTDKTSLCSGERAVLTATNCPGLINWSNGFTGSSISVDTAGEYYAFCTKDDNRSLNSDTLVISAINTNPPVISALNGEFCLNPTVTLISSACVDGTLLWSNGSTGTSLVVSTTGTYSVQCQNSCGTSPPSNIITISQSGATPTTPLVSSNQNTICNSSSTTLTASLCNGTVLWNTGATTSIITVTQTGTYSAICQTSCGNSNPSNTWTIQQGYPPAAPVISSNKILLCDGESATLSATGCSGQVVWSTGSTTTSIQLFTSGTYTVICKNQCGESGPSNAIILRRGISPTIPTAITDKTSICNGETATLVAIGCNGVVIWNNGMTSTSVQISQSGTYTVTCNTICGVSAVSNSVVIKAINNSQTPTITSTKTALCGTDNAILTATGCSEIVLWNNGSTGTTITVLKEGSYTAKCQTSCGFSGDSNSIKIVQLNNQCTPITVRKLR</sequence>
<keyword evidence="1" id="KW-0732">Signal</keyword>
<reference evidence="2" key="2">
    <citation type="submission" date="2020-09" db="EMBL/GenBank/DDBJ databases">
        <authorList>
            <person name="Sun Q."/>
            <person name="Zhou Y."/>
        </authorList>
    </citation>
    <scope>NUCLEOTIDE SEQUENCE</scope>
    <source>
        <strain evidence="2">CGMCC 1.15958</strain>
    </source>
</reference>
<dbReference type="AlphaFoldDB" id="A0A917DPN1"/>
<organism evidence="2 3">
    <name type="scientific">Emticicia aquatilis</name>
    <dbReference type="NCBI Taxonomy" id="1537369"/>
    <lineage>
        <taxon>Bacteria</taxon>
        <taxon>Pseudomonadati</taxon>
        <taxon>Bacteroidota</taxon>
        <taxon>Cytophagia</taxon>
        <taxon>Cytophagales</taxon>
        <taxon>Leadbetterellaceae</taxon>
        <taxon>Emticicia</taxon>
    </lineage>
</organism>
<comment type="caution">
    <text evidence="2">The sequence shown here is derived from an EMBL/GenBank/DDBJ whole genome shotgun (WGS) entry which is preliminary data.</text>
</comment>
<name>A0A917DPN1_9BACT</name>
<feature type="chain" id="PRO_5036928176" description="Ig-like domain-containing protein" evidence="1">
    <location>
        <begin position="19"/>
        <end position="603"/>
    </location>
</feature>
<accession>A0A917DPN1</accession>
<gene>
    <name evidence="2" type="ORF">GCM10011514_18520</name>
</gene>
<keyword evidence="3" id="KW-1185">Reference proteome</keyword>